<feature type="active site" evidence="9">
    <location>
        <position position="244"/>
    </location>
</feature>
<dbReference type="InterPro" id="IPR023451">
    <property type="entry name" value="Thymidate_synth/dCMP_Mease_dom"/>
</dbReference>
<keyword evidence="7" id="KW-0545">Nucleotide biosynthesis</keyword>
<dbReference type="STRING" id="70415.A0A5S6Q5S0"/>
<dbReference type="GO" id="GO:0006231">
    <property type="term" value="P:dTMP biosynthetic process"/>
    <property type="evidence" value="ECO:0007669"/>
    <property type="project" value="InterPro"/>
</dbReference>
<dbReference type="PROSITE" id="PS00091">
    <property type="entry name" value="THYMIDYLATE_SYNTHASE"/>
    <property type="match status" value="1"/>
</dbReference>
<evidence type="ECO:0000256" key="7">
    <source>
        <dbReference type="ARBA" id="ARBA00022727"/>
    </source>
</evidence>
<evidence type="ECO:0000256" key="5">
    <source>
        <dbReference type="ARBA" id="ARBA00022603"/>
    </source>
</evidence>
<sequence length="362" mass="41163">MIIPRIPVVRPSVRAFVDGGPAGIRPRDTSVCSLYLSLKLLSSSHCGAVPNLDCRRRHWQLAVMNSSADDNNSQNPEEECYLSQVRNIIKHGTKRQDRTGVGTLALFGLQGRYSLRNDSFPLLTTKRVFWKGIVEELLWFISGSTNVRELSSKGVRIWDGNSSRDFLDKRGLHHYAEGDVGPVYGFQWRHFGAKYESMYNSYAGKGIDQLQKCIDMIKTDPQSRRIVMTAWNPCDLDLMALPPCHCFVQFFVADDELSCQMYQRSADMGLGVPFNVASYALLTRMVAHVTGLRAGEFIHIMGDAHVYMNHIEALSTQIERKPRRFPKLRIVRDVKSIDDFLAEDFQLIDYNPHDPIRMSMAV</sequence>
<protein>
    <recommendedName>
        <fullName evidence="4">Thymidylate synthase</fullName>
        <ecNumber evidence="3">2.1.1.45</ecNumber>
    </recommendedName>
</protein>
<dbReference type="AlphaFoldDB" id="A0A5S6Q5S0"/>
<dbReference type="Gene3D" id="3.30.572.10">
    <property type="entry name" value="Thymidylate synthase/dCMP hydroxymethylase domain"/>
    <property type="match status" value="1"/>
</dbReference>
<evidence type="ECO:0000256" key="2">
    <source>
        <dbReference type="ARBA" id="ARBA00009972"/>
    </source>
</evidence>
<dbReference type="NCBIfam" id="NF002497">
    <property type="entry name" value="PRK01827.1-3"/>
    <property type="match status" value="1"/>
</dbReference>
<dbReference type="EC" id="2.1.1.45" evidence="3"/>
<keyword evidence="11" id="KW-1185">Reference proteome</keyword>
<dbReference type="WBParaSite" id="TMUE_1000002611.1">
    <property type="protein sequence ID" value="TMUE_1000002611.1"/>
    <property type="gene ID" value="WBGene00288166"/>
</dbReference>
<dbReference type="PANTHER" id="PTHR11548:SF2">
    <property type="entry name" value="THYMIDYLATE SYNTHASE"/>
    <property type="match status" value="1"/>
</dbReference>
<name>A0A5S6Q5S0_TRIMR</name>
<dbReference type="GO" id="GO:0005829">
    <property type="term" value="C:cytosol"/>
    <property type="evidence" value="ECO:0007669"/>
    <property type="project" value="TreeGrafter"/>
</dbReference>
<comment type="similarity">
    <text evidence="2">Belongs to the thymidylate synthase family.</text>
</comment>
<dbReference type="GO" id="GO:0006235">
    <property type="term" value="P:dTTP biosynthetic process"/>
    <property type="evidence" value="ECO:0007669"/>
    <property type="project" value="UniProtKB-UniPathway"/>
</dbReference>
<dbReference type="NCBIfam" id="TIGR03284">
    <property type="entry name" value="thym_sym"/>
    <property type="match status" value="1"/>
</dbReference>
<accession>A0A5S6Q5S0</accession>
<feature type="domain" description="Thymidylate synthase/dCMP hydroxymethylase" evidence="10">
    <location>
        <begin position="80"/>
        <end position="362"/>
    </location>
</feature>
<dbReference type="Pfam" id="PF00303">
    <property type="entry name" value="Thymidylat_synt"/>
    <property type="match status" value="1"/>
</dbReference>
<dbReference type="InterPro" id="IPR036926">
    <property type="entry name" value="Thymidate_synth/dCMP_Mease_sf"/>
</dbReference>
<dbReference type="PANTHER" id="PTHR11548">
    <property type="entry name" value="THYMIDYLATE SYNTHASE 1"/>
    <property type="match status" value="1"/>
</dbReference>
<dbReference type="GO" id="GO:0005739">
    <property type="term" value="C:mitochondrion"/>
    <property type="evidence" value="ECO:0007669"/>
    <property type="project" value="TreeGrafter"/>
</dbReference>
<evidence type="ECO:0000256" key="1">
    <source>
        <dbReference type="ARBA" id="ARBA00004992"/>
    </source>
</evidence>
<dbReference type="HAMAP" id="MF_00008">
    <property type="entry name" value="Thymidy_synth_bact"/>
    <property type="match status" value="1"/>
</dbReference>
<dbReference type="CDD" id="cd00351">
    <property type="entry name" value="TS_Pyrimidine_HMase"/>
    <property type="match status" value="1"/>
</dbReference>
<comment type="pathway">
    <text evidence="1">Pyrimidine metabolism; dTTP biosynthesis.</text>
</comment>
<organism evidence="11 12">
    <name type="scientific">Trichuris muris</name>
    <name type="common">Mouse whipworm</name>
    <dbReference type="NCBI Taxonomy" id="70415"/>
    <lineage>
        <taxon>Eukaryota</taxon>
        <taxon>Metazoa</taxon>
        <taxon>Ecdysozoa</taxon>
        <taxon>Nematoda</taxon>
        <taxon>Enoplea</taxon>
        <taxon>Dorylaimia</taxon>
        <taxon>Trichinellida</taxon>
        <taxon>Trichuridae</taxon>
        <taxon>Trichuris</taxon>
    </lineage>
</organism>
<dbReference type="InterPro" id="IPR000398">
    <property type="entry name" value="Thymidylate_synthase"/>
</dbReference>
<comment type="catalytic activity">
    <reaction evidence="8">
        <text>dUMP + (6R)-5,10-methylene-5,6,7,8-tetrahydrofolate = 7,8-dihydrofolate + dTMP</text>
        <dbReference type="Rhea" id="RHEA:12104"/>
        <dbReference type="ChEBI" id="CHEBI:15636"/>
        <dbReference type="ChEBI" id="CHEBI:57451"/>
        <dbReference type="ChEBI" id="CHEBI:63528"/>
        <dbReference type="ChEBI" id="CHEBI:246422"/>
        <dbReference type="EC" id="2.1.1.45"/>
    </reaction>
</comment>
<dbReference type="Proteomes" id="UP000046395">
    <property type="component" value="Unassembled WGS sequence"/>
</dbReference>
<keyword evidence="6" id="KW-0808">Transferase</keyword>
<dbReference type="InterPro" id="IPR020940">
    <property type="entry name" value="Thymidylate_synthase_AS"/>
</dbReference>
<evidence type="ECO:0000256" key="4">
    <source>
        <dbReference type="ARBA" id="ARBA00015931"/>
    </source>
</evidence>
<evidence type="ECO:0000256" key="8">
    <source>
        <dbReference type="ARBA" id="ARBA00047344"/>
    </source>
</evidence>
<evidence type="ECO:0000313" key="12">
    <source>
        <dbReference type="WBParaSite" id="TMUE_1000002611.1"/>
    </source>
</evidence>
<reference evidence="12" key="1">
    <citation type="submission" date="2019-12" db="UniProtKB">
        <authorList>
            <consortium name="WormBaseParasite"/>
        </authorList>
    </citation>
    <scope>IDENTIFICATION</scope>
</reference>
<dbReference type="InterPro" id="IPR045097">
    <property type="entry name" value="Thymidate_synth/dCMP_Mease"/>
</dbReference>
<keyword evidence="5" id="KW-0489">Methyltransferase</keyword>
<evidence type="ECO:0000256" key="9">
    <source>
        <dbReference type="PROSITE-ProRule" id="PRU10016"/>
    </source>
</evidence>
<dbReference type="UniPathway" id="UPA00575"/>
<dbReference type="GO" id="GO:0004799">
    <property type="term" value="F:thymidylate synthase activity"/>
    <property type="evidence" value="ECO:0007669"/>
    <property type="project" value="UniProtKB-EC"/>
</dbReference>
<dbReference type="PRINTS" id="PR00108">
    <property type="entry name" value="THYMDSNTHASE"/>
</dbReference>
<dbReference type="FunFam" id="3.30.572.10:FF:000002">
    <property type="entry name" value="Possible thymidylate synthase"/>
    <property type="match status" value="1"/>
</dbReference>
<evidence type="ECO:0000256" key="3">
    <source>
        <dbReference type="ARBA" id="ARBA00011947"/>
    </source>
</evidence>
<proteinExistence type="inferred from homology"/>
<dbReference type="GO" id="GO:0032259">
    <property type="term" value="P:methylation"/>
    <property type="evidence" value="ECO:0007669"/>
    <property type="project" value="UniProtKB-KW"/>
</dbReference>
<evidence type="ECO:0000256" key="6">
    <source>
        <dbReference type="ARBA" id="ARBA00022679"/>
    </source>
</evidence>
<dbReference type="SUPFAM" id="SSF55831">
    <property type="entry name" value="Thymidylate synthase/dCMP hydroxymethylase"/>
    <property type="match status" value="1"/>
</dbReference>
<evidence type="ECO:0000313" key="11">
    <source>
        <dbReference type="Proteomes" id="UP000046395"/>
    </source>
</evidence>
<evidence type="ECO:0000259" key="10">
    <source>
        <dbReference type="Pfam" id="PF00303"/>
    </source>
</evidence>